<evidence type="ECO:0000313" key="12">
    <source>
        <dbReference type="Proteomes" id="UP001174210"/>
    </source>
</evidence>
<evidence type="ECO:0000256" key="1">
    <source>
        <dbReference type="ARBA" id="ARBA00004651"/>
    </source>
</evidence>
<feature type="domain" description="ABC transmembrane type-1" evidence="10">
    <location>
        <begin position="107"/>
        <end position="322"/>
    </location>
</feature>
<name>A0ABT8IU77_9MICO</name>
<feature type="region of interest" description="Disordered" evidence="8">
    <location>
        <begin position="1"/>
        <end position="47"/>
    </location>
</feature>
<dbReference type="Gene3D" id="1.10.3720.10">
    <property type="entry name" value="MetI-like"/>
    <property type="match status" value="1"/>
</dbReference>
<feature type="transmembrane region" description="Helical" evidence="9">
    <location>
        <begin position="151"/>
        <end position="178"/>
    </location>
</feature>
<dbReference type="InterPro" id="IPR035906">
    <property type="entry name" value="MetI-like_sf"/>
</dbReference>
<feature type="transmembrane region" description="Helical" evidence="9">
    <location>
        <begin position="198"/>
        <end position="219"/>
    </location>
</feature>
<keyword evidence="3" id="KW-0813">Transport</keyword>
<evidence type="ECO:0000313" key="11">
    <source>
        <dbReference type="EMBL" id="MDN4595619.1"/>
    </source>
</evidence>
<feature type="transmembrane region" description="Helical" evidence="9">
    <location>
        <begin position="103"/>
        <end position="130"/>
    </location>
</feature>
<dbReference type="PRINTS" id="PR00342">
    <property type="entry name" value="RHESUSRHD"/>
</dbReference>
<feature type="compositionally biased region" description="Low complexity" evidence="8">
    <location>
        <begin position="13"/>
        <end position="26"/>
    </location>
</feature>
<proteinExistence type="inferred from homology"/>
<protein>
    <submittedName>
        <fullName evidence="11">ABC transporter permease</fullName>
    </submittedName>
</protein>
<evidence type="ECO:0000256" key="6">
    <source>
        <dbReference type="ARBA" id="ARBA00022989"/>
    </source>
</evidence>
<dbReference type="EMBL" id="JAROCB010000001">
    <property type="protein sequence ID" value="MDN4595619.1"/>
    <property type="molecule type" value="Genomic_DNA"/>
</dbReference>
<reference evidence="11" key="1">
    <citation type="submission" date="2023-03" db="EMBL/GenBank/DDBJ databases">
        <title>MT1 and MT2 Draft Genomes of Novel Species.</title>
        <authorList>
            <person name="Venkateswaran K."/>
        </authorList>
    </citation>
    <scope>NUCLEOTIDE SEQUENCE</scope>
    <source>
        <strain evidence="11">F6_8S_P_1A</strain>
    </source>
</reference>
<dbReference type="InterPro" id="IPR000515">
    <property type="entry name" value="MetI-like"/>
</dbReference>
<dbReference type="PANTHER" id="PTHR42929">
    <property type="entry name" value="INNER MEMBRANE ABC TRANSPORTER PERMEASE PROTEIN YDCU-RELATED-RELATED"/>
    <property type="match status" value="1"/>
</dbReference>
<evidence type="ECO:0000256" key="8">
    <source>
        <dbReference type="SAM" id="MobiDB-lite"/>
    </source>
</evidence>
<feature type="compositionally biased region" description="Low complexity" evidence="8">
    <location>
        <begin position="36"/>
        <end position="45"/>
    </location>
</feature>
<evidence type="ECO:0000256" key="9">
    <source>
        <dbReference type="SAM" id="Phobius"/>
    </source>
</evidence>
<accession>A0ABT8IU77</accession>
<dbReference type="InterPro" id="IPR002229">
    <property type="entry name" value="RhesusRHD"/>
</dbReference>
<evidence type="ECO:0000256" key="4">
    <source>
        <dbReference type="ARBA" id="ARBA00022475"/>
    </source>
</evidence>
<evidence type="ECO:0000256" key="7">
    <source>
        <dbReference type="ARBA" id="ARBA00023136"/>
    </source>
</evidence>
<gene>
    <name evidence="11" type="ORF">P5G59_00565</name>
</gene>
<feature type="transmembrane region" description="Helical" evidence="9">
    <location>
        <begin position="54"/>
        <end position="83"/>
    </location>
</feature>
<feature type="transmembrane region" description="Helical" evidence="9">
    <location>
        <begin position="240"/>
        <end position="262"/>
    </location>
</feature>
<dbReference type="PROSITE" id="PS50928">
    <property type="entry name" value="ABC_TM1"/>
    <property type="match status" value="1"/>
</dbReference>
<dbReference type="SUPFAM" id="SSF161098">
    <property type="entry name" value="MetI-like"/>
    <property type="match status" value="1"/>
</dbReference>
<dbReference type="PANTHER" id="PTHR42929:SF1">
    <property type="entry name" value="INNER MEMBRANE ABC TRANSPORTER PERMEASE PROTEIN YDCU-RELATED"/>
    <property type="match status" value="1"/>
</dbReference>
<evidence type="ECO:0000256" key="2">
    <source>
        <dbReference type="ARBA" id="ARBA00007069"/>
    </source>
</evidence>
<comment type="subcellular location">
    <subcellularLocation>
        <location evidence="1">Cell membrane</location>
        <topology evidence="1">Multi-pass membrane protein</topology>
    </subcellularLocation>
</comment>
<organism evidence="11 12">
    <name type="scientific">Leifsonia virtsii</name>
    <dbReference type="NCBI Taxonomy" id="3035915"/>
    <lineage>
        <taxon>Bacteria</taxon>
        <taxon>Bacillati</taxon>
        <taxon>Actinomycetota</taxon>
        <taxon>Actinomycetes</taxon>
        <taxon>Micrococcales</taxon>
        <taxon>Microbacteriaceae</taxon>
        <taxon>Leifsonia</taxon>
    </lineage>
</organism>
<evidence type="ECO:0000259" key="10">
    <source>
        <dbReference type="PROSITE" id="PS50928"/>
    </source>
</evidence>
<keyword evidence="5 9" id="KW-0812">Transmembrane</keyword>
<comment type="similarity">
    <text evidence="2">Belongs to the binding-protein-dependent transport system permease family. CysTW subfamily.</text>
</comment>
<evidence type="ECO:0000256" key="3">
    <source>
        <dbReference type="ARBA" id="ARBA00022448"/>
    </source>
</evidence>
<keyword evidence="7 9" id="KW-0472">Membrane</keyword>
<dbReference type="Proteomes" id="UP001174210">
    <property type="component" value="Unassembled WGS sequence"/>
</dbReference>
<keyword evidence="4" id="KW-1003">Cell membrane</keyword>
<keyword evidence="6 9" id="KW-1133">Transmembrane helix</keyword>
<dbReference type="RefSeq" id="WP_301216948.1">
    <property type="nucleotide sequence ID" value="NZ_JAROCB010000001.1"/>
</dbReference>
<sequence length="332" mass="34794">MGERGRLMTDTVAGAAAPAAGRTAAGSSVTEPRRQPSSARPAGARAGRRRRGGVAAVLGLTPFAFYVVVFLAIPTVVAVGSGFVDGEGRFTWSNLSGLAEPAIAGSFFGAFWLSAVTAIVGAIAGAALCFAMLRSRPGGVTRSLVDSASSVLAQFGGVMLAFAFIATIGAQGLVTVLLRNLAHINIYENGVWLYTVPGLILPYLYFQIPLMVITFLPALEGLRPQWLEATATLGGSRWTYWTRVGGPILLPSFLGSLLLLFANAFSSYATAAALVGQANNIVSLQIRQALISETVLGRANLAGAMALGMLVVMVVVMLAYSALVRRTARWQR</sequence>
<comment type="caution">
    <text evidence="11">The sequence shown here is derived from an EMBL/GenBank/DDBJ whole genome shotgun (WGS) entry which is preliminary data.</text>
</comment>
<feature type="transmembrane region" description="Helical" evidence="9">
    <location>
        <begin position="301"/>
        <end position="323"/>
    </location>
</feature>
<evidence type="ECO:0000256" key="5">
    <source>
        <dbReference type="ARBA" id="ARBA00022692"/>
    </source>
</evidence>
<keyword evidence="12" id="KW-1185">Reference proteome</keyword>